<evidence type="ECO:0000313" key="3">
    <source>
        <dbReference type="EMBL" id="QWB25500.1"/>
    </source>
</evidence>
<protein>
    <submittedName>
        <fullName evidence="3">Uncharacterized protein</fullName>
    </submittedName>
</protein>
<feature type="region of interest" description="Disordered" evidence="1">
    <location>
        <begin position="185"/>
        <end position="220"/>
    </location>
</feature>
<evidence type="ECO:0000256" key="2">
    <source>
        <dbReference type="SAM" id="Phobius"/>
    </source>
</evidence>
<gene>
    <name evidence="3" type="ORF">KJK29_24665</name>
</gene>
<keyword evidence="2" id="KW-1133">Transmembrane helix</keyword>
<keyword evidence="2" id="KW-0812">Transmembrane</keyword>
<dbReference type="Proteomes" id="UP000679629">
    <property type="component" value="Chromosome"/>
</dbReference>
<feature type="transmembrane region" description="Helical" evidence="2">
    <location>
        <begin position="6"/>
        <end position="28"/>
    </location>
</feature>
<keyword evidence="4" id="KW-1185">Reference proteome</keyword>
<organism evidence="3 4">
    <name type="scientific">Streptomyces koelreuteriae</name>
    <dbReference type="NCBI Taxonomy" id="2838015"/>
    <lineage>
        <taxon>Bacteria</taxon>
        <taxon>Bacillati</taxon>
        <taxon>Actinomycetota</taxon>
        <taxon>Actinomycetes</taxon>
        <taxon>Kitasatosporales</taxon>
        <taxon>Streptomycetaceae</taxon>
        <taxon>Streptomyces</taxon>
    </lineage>
</organism>
<name>A0ABX8FX09_9ACTN</name>
<evidence type="ECO:0000256" key="1">
    <source>
        <dbReference type="SAM" id="MobiDB-lite"/>
    </source>
</evidence>
<keyword evidence="2" id="KW-0472">Membrane</keyword>
<sequence length="220" mass="24209">MDLSSISVAGPLFTSGAALIVGGVTRWTQRGVARDRIRWEARLEIAKLNEARFATALDQLIQAADAANRYVVRSADFDVTDYDARETFILPILDPIGRARVEVAALPPFAREASVNEAIEALERLMAPPESQKALRDAWQPDLIGEAITALSRARNAYVELELGLASSQAQLRFWMKVRGQVVAPRRPPQSRVWAERDRSASQARTTSAPDRAGNSGESR</sequence>
<proteinExistence type="predicted"/>
<accession>A0ABX8FX09</accession>
<dbReference type="RefSeq" id="WP_215121310.1">
    <property type="nucleotide sequence ID" value="NZ_CP075896.1"/>
</dbReference>
<evidence type="ECO:0000313" key="4">
    <source>
        <dbReference type="Proteomes" id="UP000679629"/>
    </source>
</evidence>
<reference evidence="4" key="1">
    <citation type="submission" date="2021-05" db="EMBL/GenBank/DDBJ databases">
        <title>Direct Submission.</title>
        <authorList>
            <person name="Li K."/>
            <person name="Gao J."/>
        </authorList>
    </citation>
    <scope>NUCLEOTIDE SEQUENCE [LARGE SCALE GENOMIC DNA]</scope>
    <source>
        <strain evidence="4">MG62</strain>
    </source>
</reference>
<dbReference type="EMBL" id="CP075896">
    <property type="protein sequence ID" value="QWB25500.1"/>
    <property type="molecule type" value="Genomic_DNA"/>
</dbReference>